<accession>A0A1G8E4G4</accession>
<evidence type="ECO:0000313" key="2">
    <source>
        <dbReference type="Proteomes" id="UP000198869"/>
    </source>
</evidence>
<dbReference type="AlphaFoldDB" id="A0A1G8E4G4"/>
<name>A0A1G8E4G4_9FLAO</name>
<dbReference type="STRING" id="311334.SAMN05421846_101418"/>
<proteinExistence type="predicted"/>
<reference evidence="2" key="1">
    <citation type="submission" date="2016-10" db="EMBL/GenBank/DDBJ databases">
        <authorList>
            <person name="Varghese N."/>
            <person name="Submissions S."/>
        </authorList>
    </citation>
    <scope>NUCLEOTIDE SEQUENCE [LARGE SCALE GENOMIC DNA]</scope>
    <source>
        <strain evidence="2">DSM 17071</strain>
    </source>
</reference>
<organism evidence="1 2">
    <name type="scientific">Chryseobacterium taeanense</name>
    <dbReference type="NCBI Taxonomy" id="311334"/>
    <lineage>
        <taxon>Bacteria</taxon>
        <taxon>Pseudomonadati</taxon>
        <taxon>Bacteroidota</taxon>
        <taxon>Flavobacteriia</taxon>
        <taxon>Flavobacteriales</taxon>
        <taxon>Weeksellaceae</taxon>
        <taxon>Chryseobacterium group</taxon>
        <taxon>Chryseobacterium</taxon>
    </lineage>
</organism>
<dbReference type="EMBL" id="FNDW01000001">
    <property type="protein sequence ID" value="SDH64754.1"/>
    <property type="molecule type" value="Genomic_DNA"/>
</dbReference>
<protein>
    <submittedName>
        <fullName evidence="1">Uncharacterized protein</fullName>
    </submittedName>
</protein>
<sequence length="39" mass="4947">MKDFKFPVQKTFLNYDFLSNILTYNTKHEYYLERFQYVT</sequence>
<dbReference type="Proteomes" id="UP000198869">
    <property type="component" value="Unassembled WGS sequence"/>
</dbReference>
<keyword evidence="2" id="KW-1185">Reference proteome</keyword>
<evidence type="ECO:0000313" key="1">
    <source>
        <dbReference type="EMBL" id="SDH64754.1"/>
    </source>
</evidence>
<gene>
    <name evidence="1" type="ORF">SAMN05421846_101418</name>
</gene>